<dbReference type="InParanoid" id="G4Q8U3"/>
<dbReference type="AlphaFoldDB" id="G4Q8U3"/>
<proteinExistence type="predicted"/>
<dbReference type="Proteomes" id="UP000007093">
    <property type="component" value="Chromosome"/>
</dbReference>
<dbReference type="eggNOG" id="COG3778">
    <property type="taxonomic scope" value="Bacteria"/>
</dbReference>
<reference evidence="1 2" key="1">
    <citation type="journal article" date="2011" name="J. Bacteriol.">
        <title>Complete genome sequence of Acidaminococcus intestini RYC-MR95, a Gram-negative bacterium from the phylum Firmicutes.</title>
        <authorList>
            <person name="D'Auria G."/>
            <person name="Galan J.C."/>
            <person name="Rodriguez-Alcayna M."/>
            <person name="Moya A."/>
            <person name="Baquero F."/>
            <person name="Latorre A."/>
        </authorList>
    </citation>
    <scope>NUCLEOTIDE SEQUENCE [LARGE SCALE GENOMIC DNA]</scope>
    <source>
        <strain evidence="1 2">RyC-MR95</strain>
    </source>
</reference>
<dbReference type="EMBL" id="CP003058">
    <property type="protein sequence ID" value="AEQ22526.1"/>
    <property type="molecule type" value="Genomic_DNA"/>
</dbReference>
<accession>G4Q8U3</accession>
<organism evidence="1 2">
    <name type="scientific">Acidaminococcus intestini (strain RyC-MR95)</name>
    <dbReference type="NCBI Taxonomy" id="568816"/>
    <lineage>
        <taxon>Bacteria</taxon>
        <taxon>Bacillati</taxon>
        <taxon>Bacillota</taxon>
        <taxon>Negativicutes</taxon>
        <taxon>Acidaminococcales</taxon>
        <taxon>Acidaminococcaceae</taxon>
        <taxon>Acidaminococcus</taxon>
    </lineage>
</organism>
<evidence type="ECO:0008006" key="3">
    <source>
        <dbReference type="Google" id="ProtNLM"/>
    </source>
</evidence>
<dbReference type="RefSeq" id="WP_014128542.1">
    <property type="nucleotide sequence ID" value="NC_016077.1"/>
</dbReference>
<sequence length="259" mass="28880">MKAPDFQFLRTDPVNLKRYLPVFLYLSPEFKAIQDSLQKEHERQRLAQIDVTKQFHAETATWGMAAWERMLGINVNTSVDLETRRASVLAKMGKPPTVTPAFLTRMINLFTTVAATQIVEHPSEYTVDIYLPDSGTHDFTKIDEAVNTYLPAHLGRTYHFKTHLDASEYIGTVIRMASRGVECGLLANDEVLQTAVLWSVDTPVFEIKDDAIHLTELGLKANTVWNANTSTVSPATAAPVGATDDVFVINSDGTIRVKE</sequence>
<evidence type="ECO:0000313" key="2">
    <source>
        <dbReference type="Proteomes" id="UP000007093"/>
    </source>
</evidence>
<dbReference type="HOGENOM" id="CLU_1072103_0_0_9"/>
<protein>
    <recommendedName>
        <fullName evidence="3">DUF2313 domain-containing protein</fullName>
    </recommendedName>
</protein>
<name>G4Q8U3_ACIIR</name>
<evidence type="ECO:0000313" key="1">
    <source>
        <dbReference type="EMBL" id="AEQ22526.1"/>
    </source>
</evidence>
<dbReference type="FunCoup" id="G4Q8U3">
    <property type="interactions" value="22"/>
</dbReference>
<gene>
    <name evidence="1" type="ordered locus">Acin_1302</name>
</gene>
<dbReference type="Pfam" id="PF10076">
    <property type="entry name" value="Phage_Mu_Gp48"/>
    <property type="match status" value="1"/>
</dbReference>
<dbReference type="PATRIC" id="fig|568816.4.peg.1258"/>
<dbReference type="KEGG" id="ain:Acin_1302"/>
<dbReference type="STRING" id="568816.Acin_1302"/>
<keyword evidence="2" id="KW-1185">Reference proteome</keyword>
<dbReference type="InterPro" id="IPR018755">
    <property type="entry name" value="Phage_Mu_Gp48"/>
</dbReference>